<feature type="region of interest" description="Disordered" evidence="20">
    <location>
        <begin position="550"/>
        <end position="579"/>
    </location>
</feature>
<dbReference type="EnsemblMetazoa" id="XM_012204721.1">
    <property type="protein sequence ID" value="XP_012060111.1"/>
    <property type="gene ID" value="LOC105623324"/>
</dbReference>
<feature type="region of interest" description="Disordered" evidence="20">
    <location>
        <begin position="141"/>
        <end position="178"/>
    </location>
</feature>
<evidence type="ECO:0000256" key="10">
    <source>
        <dbReference type="ARBA" id="ARBA00022741"/>
    </source>
</evidence>
<evidence type="ECO:0000313" key="22">
    <source>
        <dbReference type="EnsemblMetazoa" id="XP_012060111.1"/>
    </source>
</evidence>
<evidence type="ECO:0000256" key="11">
    <source>
        <dbReference type="ARBA" id="ARBA00022777"/>
    </source>
</evidence>
<dbReference type="InterPro" id="IPR000719">
    <property type="entry name" value="Prot_kinase_dom"/>
</dbReference>
<keyword evidence="10 19" id="KW-0547">Nucleotide-binding</keyword>
<evidence type="ECO:0000256" key="5">
    <source>
        <dbReference type="ARBA" id="ARBA00022490"/>
    </source>
</evidence>
<dbReference type="FunFam" id="1.10.510.10:FF:000122">
    <property type="entry name" value="Mitogen-activated protein kinase kinase kinase 4"/>
    <property type="match status" value="1"/>
</dbReference>
<comment type="subcellular location">
    <subcellularLocation>
        <location evidence="2">Cytoplasm</location>
        <location evidence="2">Perinuclear region</location>
    </subcellularLocation>
</comment>
<dbReference type="KEGG" id="acep:105623324"/>
<reference evidence="23" key="1">
    <citation type="journal article" date="2011" name="PLoS Genet.">
        <title>The genome sequence of the leaf-cutter ant Atta cephalotes reveals insights into its obligate symbiotic lifestyle.</title>
        <authorList>
            <person name="Suen G."/>
            <person name="Teiling C."/>
            <person name="Li L."/>
            <person name="Holt C."/>
            <person name="Abouheif E."/>
            <person name="Bornberg-Bauer E."/>
            <person name="Bouffard P."/>
            <person name="Caldera E.J."/>
            <person name="Cash E."/>
            <person name="Cavanaugh A."/>
            <person name="Denas O."/>
            <person name="Elhaik E."/>
            <person name="Fave M.J."/>
            <person name="Gadau J."/>
            <person name="Gibson J.D."/>
            <person name="Graur D."/>
            <person name="Grubbs K.J."/>
            <person name="Hagen D.E."/>
            <person name="Harkins T.T."/>
            <person name="Helmkampf M."/>
            <person name="Hu H."/>
            <person name="Johnson B.R."/>
            <person name="Kim J."/>
            <person name="Marsh S.E."/>
            <person name="Moeller J.A."/>
            <person name="Munoz-Torres M.C."/>
            <person name="Murphy M.C."/>
            <person name="Naughton M.C."/>
            <person name="Nigam S."/>
            <person name="Overson R."/>
            <person name="Rajakumar R."/>
            <person name="Reese J.T."/>
            <person name="Scott J.J."/>
            <person name="Smith C.R."/>
            <person name="Tao S."/>
            <person name="Tsutsui N.D."/>
            <person name="Viljakainen L."/>
            <person name="Wissler L."/>
            <person name="Yandell M.D."/>
            <person name="Zimmer F."/>
            <person name="Taylor J."/>
            <person name="Slater S.C."/>
            <person name="Clifton S.W."/>
            <person name="Warren W.C."/>
            <person name="Elsik C.G."/>
            <person name="Smith C.D."/>
            <person name="Weinstock G.M."/>
            <person name="Gerardo N.M."/>
            <person name="Currie C.R."/>
        </authorList>
    </citation>
    <scope>NUCLEOTIDE SEQUENCE [LARGE SCALE GENOMIC DNA]</scope>
</reference>
<evidence type="ECO:0000256" key="8">
    <source>
        <dbReference type="ARBA" id="ARBA00022679"/>
    </source>
</evidence>
<dbReference type="PANTHER" id="PTHR48016:SF32">
    <property type="entry name" value="MITOGEN-ACTIVATED PROTEIN KINASE KINASE KINASE 4"/>
    <property type="match status" value="1"/>
</dbReference>
<dbReference type="EC" id="2.7.11.25" evidence="4"/>
<organism evidence="22 23">
    <name type="scientific">Atta cephalotes</name>
    <name type="common">Leafcutter ant</name>
    <dbReference type="NCBI Taxonomy" id="12957"/>
    <lineage>
        <taxon>Eukaryota</taxon>
        <taxon>Metazoa</taxon>
        <taxon>Ecdysozoa</taxon>
        <taxon>Arthropoda</taxon>
        <taxon>Hexapoda</taxon>
        <taxon>Insecta</taxon>
        <taxon>Pterygota</taxon>
        <taxon>Neoptera</taxon>
        <taxon>Endopterygota</taxon>
        <taxon>Hymenoptera</taxon>
        <taxon>Apocrita</taxon>
        <taxon>Aculeata</taxon>
        <taxon>Formicoidea</taxon>
        <taxon>Formicidae</taxon>
        <taxon>Myrmicinae</taxon>
        <taxon>Atta</taxon>
    </lineage>
</organism>
<keyword evidence="12 19" id="KW-0067">ATP-binding</keyword>
<dbReference type="GO" id="GO:0005524">
    <property type="term" value="F:ATP binding"/>
    <property type="evidence" value="ECO:0007669"/>
    <property type="project" value="UniProtKB-UniRule"/>
</dbReference>
<keyword evidence="9" id="KW-0479">Metal-binding</keyword>
<evidence type="ECO:0000256" key="13">
    <source>
        <dbReference type="ARBA" id="ARBA00022842"/>
    </source>
</evidence>
<evidence type="ECO:0000313" key="23">
    <source>
        <dbReference type="Proteomes" id="UP000005205"/>
    </source>
</evidence>
<evidence type="ECO:0000256" key="1">
    <source>
        <dbReference type="ARBA" id="ARBA00001946"/>
    </source>
</evidence>
<dbReference type="GO" id="GO:0004709">
    <property type="term" value="F:MAP kinase kinase kinase activity"/>
    <property type="evidence" value="ECO:0007669"/>
    <property type="project" value="UniProtKB-EC"/>
</dbReference>
<evidence type="ECO:0000256" key="16">
    <source>
        <dbReference type="ARBA" id="ARBA00060115"/>
    </source>
</evidence>
<keyword evidence="8" id="KW-0808">Transferase</keyword>
<protein>
    <recommendedName>
        <fullName evidence="17">Mitogen-activated protein kinase kinase kinase 4</fullName>
        <ecNumber evidence="4">2.7.11.25</ecNumber>
    </recommendedName>
    <alternativeName>
        <fullName evidence="18">MAPK/ERK kinase kinase 4</fullName>
    </alternativeName>
</protein>
<dbReference type="Gene3D" id="1.10.510.10">
    <property type="entry name" value="Transferase(Phosphotransferase) domain 1"/>
    <property type="match status" value="1"/>
</dbReference>
<evidence type="ECO:0000256" key="7">
    <source>
        <dbReference type="ARBA" id="ARBA00022553"/>
    </source>
</evidence>
<comment type="similarity">
    <text evidence="3">Belongs to the protein kinase superfamily. STE Ser/Thr protein kinase family. MAP kinase kinase kinase subfamily.</text>
</comment>
<name>A0A158NRF3_ATTCE</name>
<dbReference type="EMBL" id="ADTU01023874">
    <property type="status" value="NOT_ANNOTATED_CDS"/>
    <property type="molecule type" value="Genomic_DNA"/>
</dbReference>
<feature type="region of interest" description="Disordered" evidence="20">
    <location>
        <begin position="1059"/>
        <end position="1090"/>
    </location>
</feature>
<dbReference type="PROSITE" id="PS00108">
    <property type="entry name" value="PROTEIN_KINASE_ST"/>
    <property type="match status" value="1"/>
</dbReference>
<feature type="binding site" evidence="19">
    <location>
        <position position="1211"/>
    </location>
    <ligand>
        <name>ATP</name>
        <dbReference type="ChEBI" id="CHEBI:30616"/>
    </ligand>
</feature>
<keyword evidence="23" id="KW-1185">Reference proteome</keyword>
<keyword evidence="7" id="KW-0597">Phosphoprotein</keyword>
<dbReference type="InterPro" id="IPR050538">
    <property type="entry name" value="MAP_kinase_kinase_kinase"/>
</dbReference>
<keyword evidence="6" id="KW-0723">Serine/threonine-protein kinase</keyword>
<comment type="function">
    <text evidence="16">Component of a protein kinase signal transduction cascade. Activates the CSBP2, P38 and JNK MAPK pathways, but not the ERK pathway. Specifically phosphorylates and activates MAP2K4 and MAP2K6.</text>
</comment>
<dbReference type="PROSITE" id="PS00107">
    <property type="entry name" value="PROTEIN_KINASE_ATP"/>
    <property type="match status" value="1"/>
</dbReference>
<dbReference type="Pfam" id="PF19431">
    <property type="entry name" value="MEKK4_N"/>
    <property type="match status" value="2"/>
</dbReference>
<keyword evidence="5" id="KW-0963">Cytoplasm</keyword>
<dbReference type="InterPro" id="IPR008271">
    <property type="entry name" value="Ser/Thr_kinase_AS"/>
</dbReference>
<evidence type="ECO:0000256" key="4">
    <source>
        <dbReference type="ARBA" id="ARBA00012406"/>
    </source>
</evidence>
<comment type="cofactor">
    <cofactor evidence="1">
        <name>Mg(2+)</name>
        <dbReference type="ChEBI" id="CHEBI:18420"/>
    </cofactor>
</comment>
<feature type="compositionally biased region" description="Basic residues" evidence="20">
    <location>
        <begin position="148"/>
        <end position="160"/>
    </location>
</feature>
<proteinExistence type="inferred from homology"/>
<keyword evidence="11" id="KW-0418">Kinase</keyword>
<keyword evidence="13" id="KW-0460">Magnesium</keyword>
<dbReference type="InterPro" id="IPR017441">
    <property type="entry name" value="Protein_kinase_ATP_BS"/>
</dbReference>
<dbReference type="InterPro" id="IPR045801">
    <property type="entry name" value="MEKK4_N"/>
</dbReference>
<dbReference type="EMBL" id="ADTU01023873">
    <property type="status" value="NOT_ANNOTATED_CDS"/>
    <property type="molecule type" value="Genomic_DNA"/>
</dbReference>
<dbReference type="Pfam" id="PF00069">
    <property type="entry name" value="Pkinase"/>
    <property type="match status" value="1"/>
</dbReference>
<evidence type="ECO:0000256" key="9">
    <source>
        <dbReference type="ARBA" id="ARBA00022723"/>
    </source>
</evidence>
<evidence type="ECO:0000259" key="21">
    <source>
        <dbReference type="PROSITE" id="PS50011"/>
    </source>
</evidence>
<evidence type="ECO:0000256" key="12">
    <source>
        <dbReference type="ARBA" id="ARBA00022840"/>
    </source>
</evidence>
<comment type="catalytic activity">
    <reaction evidence="14">
        <text>L-threonyl-[protein] + ATP = O-phospho-L-threonyl-[protein] + ADP + H(+)</text>
        <dbReference type="Rhea" id="RHEA:46608"/>
        <dbReference type="Rhea" id="RHEA-COMP:11060"/>
        <dbReference type="Rhea" id="RHEA-COMP:11605"/>
        <dbReference type="ChEBI" id="CHEBI:15378"/>
        <dbReference type="ChEBI" id="CHEBI:30013"/>
        <dbReference type="ChEBI" id="CHEBI:30616"/>
        <dbReference type="ChEBI" id="CHEBI:61977"/>
        <dbReference type="ChEBI" id="CHEBI:456216"/>
        <dbReference type="EC" id="2.7.11.25"/>
    </reaction>
</comment>
<accession>A0A158NRF3</accession>
<dbReference type="InterPro" id="IPR011009">
    <property type="entry name" value="Kinase-like_dom_sf"/>
</dbReference>
<evidence type="ECO:0000256" key="18">
    <source>
        <dbReference type="ARBA" id="ARBA00083883"/>
    </source>
</evidence>
<dbReference type="CDD" id="cd06626">
    <property type="entry name" value="STKc_MEKK4"/>
    <property type="match status" value="1"/>
</dbReference>
<evidence type="ECO:0000256" key="6">
    <source>
        <dbReference type="ARBA" id="ARBA00022527"/>
    </source>
</evidence>
<dbReference type="SMART" id="SM00220">
    <property type="entry name" value="S_TKc"/>
    <property type="match status" value="1"/>
</dbReference>
<evidence type="ECO:0000256" key="14">
    <source>
        <dbReference type="ARBA" id="ARBA00047559"/>
    </source>
</evidence>
<evidence type="ECO:0000256" key="2">
    <source>
        <dbReference type="ARBA" id="ARBA00004556"/>
    </source>
</evidence>
<evidence type="ECO:0000256" key="15">
    <source>
        <dbReference type="ARBA" id="ARBA00048329"/>
    </source>
</evidence>
<comment type="catalytic activity">
    <reaction evidence="15">
        <text>L-seryl-[protein] + ATP = O-phospho-L-seryl-[protein] + ADP + H(+)</text>
        <dbReference type="Rhea" id="RHEA:17989"/>
        <dbReference type="Rhea" id="RHEA-COMP:9863"/>
        <dbReference type="Rhea" id="RHEA-COMP:11604"/>
        <dbReference type="ChEBI" id="CHEBI:15378"/>
        <dbReference type="ChEBI" id="CHEBI:29999"/>
        <dbReference type="ChEBI" id="CHEBI:30616"/>
        <dbReference type="ChEBI" id="CHEBI:83421"/>
        <dbReference type="ChEBI" id="CHEBI:456216"/>
        <dbReference type="EC" id="2.7.11.25"/>
    </reaction>
</comment>
<dbReference type="FunCoup" id="A0A158NRF3">
    <property type="interactions" value="1966"/>
</dbReference>
<dbReference type="Proteomes" id="UP000005205">
    <property type="component" value="Unassembled WGS sequence"/>
</dbReference>
<evidence type="ECO:0000256" key="3">
    <source>
        <dbReference type="ARBA" id="ARBA00006529"/>
    </source>
</evidence>
<evidence type="ECO:0000256" key="19">
    <source>
        <dbReference type="PROSITE-ProRule" id="PRU10141"/>
    </source>
</evidence>
<sequence>MMRRDLRLSRVARVPGSEFADEDVDYARWVPGDRCPASDTWIYVTRHGQTRTPKGSGLTERPADPSLSVMGPLFTYRKTTSIGLDFSYLAHDRNLPLILPSLPAARISREWFPLFIPKNDSISPPTDEFEDSLQAMSDMYGHTPPRTRLNRKKRHMKHKLASGSDLKSVEKEAKPRTAIHRRNTLDTIIFNEMCDKADKDYEDETKEDVKEGRKSKRSLKLLRGNERDLKLDVEAAHNYADRYTGEIAVSTPNQIKVETRNRFRCLRSKPVDVEEKKVEREDSEQSVLINEECLRAQSPRTQSFREREIFHDTFSFLIKLGSTERNNCRRQMSHEETRWQNELKDLIWLELQAHHADRSLIAQDEYLCRQREAVEGLLSEIMEYRYDPIAEREDAQEGSSSCISPGDIASDRSTNSGSSSNIELGVCPGCLSMYCRACARAQGEALQQVEALLARLEVAEALYPSSHVFAVNYPLYKSPEFTDRVKAMCLWYNMTKHHRFKLQILGRLLMMLHSKKKQDDFNYYDSGISSRSSDTVDSAERQSMVRFELPQHDETSSPSDSNNSNNSSIGGLSFISQSLPPTPETSFSYFEDERIDRLDFYLVEFDRHAYRKYIEDVLKTRGLRKSLNFLDRLHTSILRKARLTLEKNDNEGYDSSANEEYEGDKELRRYGIWSSEAKQLNLPSYRAAFVFLSRVPLDVVHEFLRMRLEQKPEQPSPLSVRQLMRELREGLRIACIHRDRFSAHSRAAIASDQACESLFEEDVKDFDESLRAVFEVYLDYLQQWVDMVQHDSFHKNLIMDEWLFVKSIAGNISDGYKIAGVKFYKIARTMIKQVNEFFVERTREIREIANFEEEDDELSSKLHQMNVGREWQGMFVESREKIVKSINLAKCLKRDIEKWPVCDQELEESLKLLKNIVLDLRHRITMVIEDFQNEANKVEQLNTENDQLPLRSRIREILHQAYKMGFDFHKEMCKLFSLEEKAILARGLVSFALLWMEFVRTRCERGRGLRPRWANQGLEFLITVCEPQNTKHLTDQEFEELKMCMDRCISHVVGTVSVTGSTPETESLRKLSRSRASSPCHGRTRTASISVSQKPRDALKSPELLVNVKKNNSPNIVDGNLAVIINMPERGTQRYEMVIRAIRKVENELDERLRSRELIGQVVDRKTVDKVHIKARRVTFTWQRGIKIGQGRFGKVYTVVNNQTGELLAMKEVQLQPGDHRAIRRVAEELQIFEGIQHQHLVRYYGLEIHREEMLIFMEFCAEGTLESLVAGSGNGLPESLVRKYTHQLLSAVAALHSHGIVHRDIKTANIFLTDEGNSLKLGDFGSAVQIKAHTTMPGELQGFVGTQAYMAPEVFMKSESSGHGRAVDIWSVGCCIIEMASGRRPWSDYDSNYQIMFKVGMGETPALPKNLSVEGIDLVKKCLQHDPRKRSTASNLFAHPFAHGEYEDVNDADLTMSV</sequence>
<dbReference type="eggNOG" id="KOG4645">
    <property type="taxonomic scope" value="Eukaryota"/>
</dbReference>
<dbReference type="PANTHER" id="PTHR48016">
    <property type="entry name" value="MAP KINASE KINASE KINASE SSK2-RELATED-RELATED"/>
    <property type="match status" value="1"/>
</dbReference>
<dbReference type="PROSITE" id="PS50011">
    <property type="entry name" value="PROTEIN_KINASE_DOM"/>
    <property type="match status" value="1"/>
</dbReference>
<feature type="domain" description="Protein kinase" evidence="21">
    <location>
        <begin position="1182"/>
        <end position="1443"/>
    </location>
</feature>
<dbReference type="GO" id="GO:0046872">
    <property type="term" value="F:metal ion binding"/>
    <property type="evidence" value="ECO:0007669"/>
    <property type="project" value="UniProtKB-KW"/>
</dbReference>
<gene>
    <name evidence="22" type="primary">105623324</name>
</gene>
<dbReference type="SUPFAM" id="SSF56112">
    <property type="entry name" value="Protein kinase-like (PK-like)"/>
    <property type="match status" value="1"/>
</dbReference>
<dbReference type="STRING" id="12957.A0A158NRF3"/>
<dbReference type="OrthoDB" id="1043025at2759"/>
<evidence type="ECO:0000256" key="17">
    <source>
        <dbReference type="ARBA" id="ARBA00069057"/>
    </source>
</evidence>
<feature type="region of interest" description="Disordered" evidence="20">
    <location>
        <begin position="392"/>
        <end position="419"/>
    </location>
</feature>
<evidence type="ECO:0000256" key="20">
    <source>
        <dbReference type="SAM" id="MobiDB-lite"/>
    </source>
</evidence>
<dbReference type="GO" id="GO:0048471">
    <property type="term" value="C:perinuclear region of cytoplasm"/>
    <property type="evidence" value="ECO:0007669"/>
    <property type="project" value="UniProtKB-SubCell"/>
</dbReference>
<reference evidence="22" key="2">
    <citation type="submission" date="2016-04" db="UniProtKB">
        <authorList>
            <consortium name="EnsemblMetazoa"/>
        </authorList>
    </citation>
    <scope>IDENTIFICATION</scope>
</reference>
<feature type="compositionally biased region" description="Low complexity" evidence="20">
    <location>
        <begin position="556"/>
        <end position="568"/>
    </location>
</feature>
<dbReference type="InParanoid" id="A0A158NRF3"/>